<dbReference type="Gene3D" id="3.40.1580.10">
    <property type="entry name" value="SMI1/KNR4-like"/>
    <property type="match status" value="1"/>
</dbReference>
<dbReference type="InterPro" id="IPR037883">
    <property type="entry name" value="Knr4/Smi1-like_sf"/>
</dbReference>
<dbReference type="SMART" id="SM00860">
    <property type="entry name" value="SMI1_KNR4"/>
    <property type="match status" value="1"/>
</dbReference>
<name>B1KH37_SHEWM</name>
<organism evidence="2 3">
    <name type="scientific">Shewanella woodyi (strain ATCC 51908 / MS32)</name>
    <dbReference type="NCBI Taxonomy" id="392500"/>
    <lineage>
        <taxon>Bacteria</taxon>
        <taxon>Pseudomonadati</taxon>
        <taxon>Pseudomonadota</taxon>
        <taxon>Gammaproteobacteria</taxon>
        <taxon>Alteromonadales</taxon>
        <taxon>Shewanellaceae</taxon>
        <taxon>Shewanella</taxon>
    </lineage>
</organism>
<evidence type="ECO:0000313" key="3">
    <source>
        <dbReference type="Proteomes" id="UP000002168"/>
    </source>
</evidence>
<reference evidence="2 3" key="1">
    <citation type="submission" date="2008-02" db="EMBL/GenBank/DDBJ databases">
        <title>Complete sequence of Shewanella woodyi ATCC 51908.</title>
        <authorList>
            <consortium name="US DOE Joint Genome Institute"/>
            <person name="Copeland A."/>
            <person name="Lucas S."/>
            <person name="Lapidus A."/>
            <person name="Glavina del Rio T."/>
            <person name="Dalin E."/>
            <person name="Tice H."/>
            <person name="Bruce D."/>
            <person name="Goodwin L."/>
            <person name="Pitluck S."/>
            <person name="Sims D."/>
            <person name="Brettin T."/>
            <person name="Detter J.C."/>
            <person name="Han C."/>
            <person name="Kuske C.R."/>
            <person name="Schmutz J."/>
            <person name="Larimer F."/>
            <person name="Land M."/>
            <person name="Hauser L."/>
            <person name="Kyrpides N."/>
            <person name="Lykidis A."/>
            <person name="Zhao J.-S."/>
            <person name="Richardson P."/>
        </authorList>
    </citation>
    <scope>NUCLEOTIDE SEQUENCE [LARGE SCALE GENOMIC DNA]</scope>
    <source>
        <strain evidence="3">ATCC 51908 / MS32</strain>
    </source>
</reference>
<dbReference type="RefSeq" id="WP_012326678.1">
    <property type="nucleotide sequence ID" value="NC_010506.1"/>
</dbReference>
<dbReference type="EMBL" id="CP000961">
    <property type="protein sequence ID" value="ACA88349.1"/>
    <property type="molecule type" value="Genomic_DNA"/>
</dbReference>
<dbReference type="Proteomes" id="UP000002168">
    <property type="component" value="Chromosome"/>
</dbReference>
<proteinExistence type="predicted"/>
<dbReference type="SUPFAM" id="SSF160631">
    <property type="entry name" value="SMI1/KNR4-like"/>
    <property type="match status" value="1"/>
</dbReference>
<evidence type="ECO:0000259" key="1">
    <source>
        <dbReference type="SMART" id="SM00860"/>
    </source>
</evidence>
<dbReference type="STRING" id="392500.Swoo_4093"/>
<dbReference type="Pfam" id="PF09346">
    <property type="entry name" value="SMI1_KNR4"/>
    <property type="match status" value="1"/>
</dbReference>
<dbReference type="AlphaFoldDB" id="B1KH37"/>
<accession>B1KH37</accession>
<sequence length="183" mass="20779">MEKIDQLSAQIVWSPLDLEGGESREIYCASDKQLFDIEAFLGTSLPSDYKWFMKNYGMRIIEDDRVNLNLNGVSMSFLSMFSAADDALIGTEMWSDSKNQSPRILPETLIIADSISNDLVIMDLSETNYGKIYFISNLKAWGAFEDDDYMVLLAESFTELLSKIVHNENPTEPDFNIPDDMIC</sequence>
<keyword evidence="3" id="KW-1185">Reference proteome</keyword>
<dbReference type="KEGG" id="swd:Swoo_4093"/>
<evidence type="ECO:0000313" key="2">
    <source>
        <dbReference type="EMBL" id="ACA88349.1"/>
    </source>
</evidence>
<gene>
    <name evidence="2" type="ordered locus">Swoo_4093</name>
</gene>
<protein>
    <recommendedName>
        <fullName evidence="1">Knr4/Smi1-like domain-containing protein</fullName>
    </recommendedName>
</protein>
<dbReference type="HOGENOM" id="CLU_1474232_0_0_6"/>
<dbReference type="InterPro" id="IPR018958">
    <property type="entry name" value="Knr4/Smi1-like_dom"/>
</dbReference>
<feature type="domain" description="Knr4/Smi1-like" evidence="1">
    <location>
        <begin position="28"/>
        <end position="163"/>
    </location>
</feature>